<dbReference type="Pfam" id="PF02120">
    <property type="entry name" value="Flg_hook"/>
    <property type="match status" value="1"/>
</dbReference>
<feature type="region of interest" description="Disordered" evidence="1">
    <location>
        <begin position="447"/>
        <end position="489"/>
    </location>
</feature>
<feature type="compositionally biased region" description="Polar residues" evidence="1">
    <location>
        <begin position="473"/>
        <end position="489"/>
    </location>
</feature>
<comment type="caution">
    <text evidence="3">The sequence shown here is derived from an EMBL/GenBank/DDBJ whole genome shotgun (WGS) entry which is preliminary data.</text>
</comment>
<dbReference type="AlphaFoldDB" id="A0A644Y7A0"/>
<dbReference type="InterPro" id="IPR021136">
    <property type="entry name" value="Flagellar_hook_control-like_C"/>
</dbReference>
<dbReference type="Gene3D" id="3.30.750.140">
    <property type="match status" value="1"/>
</dbReference>
<proteinExistence type="predicted"/>
<evidence type="ECO:0000313" key="3">
    <source>
        <dbReference type="EMBL" id="MPM24435.1"/>
    </source>
</evidence>
<evidence type="ECO:0000259" key="2">
    <source>
        <dbReference type="Pfam" id="PF02120"/>
    </source>
</evidence>
<reference evidence="3" key="1">
    <citation type="submission" date="2019-08" db="EMBL/GenBank/DDBJ databases">
        <authorList>
            <person name="Kucharzyk K."/>
            <person name="Murdoch R.W."/>
            <person name="Higgins S."/>
            <person name="Loffler F."/>
        </authorList>
    </citation>
    <scope>NUCLEOTIDE SEQUENCE</scope>
</reference>
<organism evidence="3">
    <name type="scientific">bioreactor metagenome</name>
    <dbReference type="NCBI Taxonomy" id="1076179"/>
    <lineage>
        <taxon>unclassified sequences</taxon>
        <taxon>metagenomes</taxon>
        <taxon>ecological metagenomes</taxon>
    </lineage>
</organism>
<accession>A0A644Y7A0</accession>
<gene>
    <name evidence="3" type="ORF">SDC9_70917</name>
</gene>
<dbReference type="InterPro" id="IPR038610">
    <property type="entry name" value="FliK-like_C_sf"/>
</dbReference>
<evidence type="ECO:0000256" key="1">
    <source>
        <dbReference type="SAM" id="MobiDB-lite"/>
    </source>
</evidence>
<feature type="region of interest" description="Disordered" evidence="1">
    <location>
        <begin position="39"/>
        <end position="65"/>
    </location>
</feature>
<feature type="region of interest" description="Disordered" evidence="1">
    <location>
        <begin position="300"/>
        <end position="324"/>
    </location>
</feature>
<dbReference type="EMBL" id="VSSQ01004262">
    <property type="protein sequence ID" value="MPM24435.1"/>
    <property type="molecule type" value="Genomic_DNA"/>
</dbReference>
<name>A0A644Y7A0_9ZZZZ</name>
<sequence length="489" mass="53432">MITGASSGISAQFPDPAQLPATKEAGLFFDSLLSGMIRSKGPSPIMQEEPQVSAETKDPEESIDQEATEPAYMSLLPFRILQDGKSPATGRNVPADERANQMGTWVASMTEKQLVLTDKLDYSAPAVETPTQSEGVEAKPYLGSLPLSDATITTTTGASGSQADEQASIPVSIGIREHGEKERYPANVDMRRQQADYSLADPEIPLEKRSENSLNSDAQVPADDLLKDTATLPWEYKMRHTERAFPLQESRLPDDSLTNFPDFPDKSVKVDADPYPDLQLGEQSTELQIKETTIRQPIADEEENIDQPEAAEKTPNLNEKKAPLNQGPITRELVTEKVFGHKPSKVTASHIEDIQKTIEMQIEKTTVSGNTVVKILLTPDNIGDIHVQLIKTKDSITAVLHVQDAETKGLLEDQLPLLIEPFKHSIPDSPLSLTVVADASLAFSFSEGADPGQRKMERQESGKRTAKEKTGTKQKPTTSQSSRGLSLLA</sequence>
<feature type="domain" description="Flagellar hook-length control protein-like C-terminal" evidence="2">
    <location>
        <begin position="363"/>
        <end position="420"/>
    </location>
</feature>
<protein>
    <recommendedName>
        <fullName evidence="2">Flagellar hook-length control protein-like C-terminal domain-containing protein</fullName>
    </recommendedName>
</protein>
<feature type="compositionally biased region" description="Basic and acidic residues" evidence="1">
    <location>
        <begin position="452"/>
        <end position="471"/>
    </location>
</feature>